<accession>A0A0E9TUD2</accession>
<evidence type="ECO:0000313" key="1">
    <source>
        <dbReference type="EMBL" id="JAH56520.1"/>
    </source>
</evidence>
<sequence>MFYAIKRSLLFNTDTAHLGKAARSTKL</sequence>
<proteinExistence type="predicted"/>
<organism evidence="1">
    <name type="scientific">Anguilla anguilla</name>
    <name type="common">European freshwater eel</name>
    <name type="synonym">Muraena anguilla</name>
    <dbReference type="NCBI Taxonomy" id="7936"/>
    <lineage>
        <taxon>Eukaryota</taxon>
        <taxon>Metazoa</taxon>
        <taxon>Chordata</taxon>
        <taxon>Craniata</taxon>
        <taxon>Vertebrata</taxon>
        <taxon>Euteleostomi</taxon>
        <taxon>Actinopterygii</taxon>
        <taxon>Neopterygii</taxon>
        <taxon>Teleostei</taxon>
        <taxon>Anguilliformes</taxon>
        <taxon>Anguillidae</taxon>
        <taxon>Anguilla</taxon>
    </lineage>
</organism>
<name>A0A0E9TUD2_ANGAN</name>
<protein>
    <submittedName>
        <fullName evidence="1">Uncharacterized protein</fullName>
    </submittedName>
</protein>
<dbReference type="AlphaFoldDB" id="A0A0E9TUD2"/>
<reference evidence="1" key="2">
    <citation type="journal article" date="2015" name="Fish Shellfish Immunol.">
        <title>Early steps in the European eel (Anguilla anguilla)-Vibrio vulnificus interaction in the gills: Role of the RtxA13 toxin.</title>
        <authorList>
            <person name="Callol A."/>
            <person name="Pajuelo D."/>
            <person name="Ebbesson L."/>
            <person name="Teles M."/>
            <person name="MacKenzie S."/>
            <person name="Amaro C."/>
        </authorList>
    </citation>
    <scope>NUCLEOTIDE SEQUENCE</scope>
</reference>
<dbReference type="EMBL" id="GBXM01052057">
    <property type="protein sequence ID" value="JAH56520.1"/>
    <property type="molecule type" value="Transcribed_RNA"/>
</dbReference>
<reference evidence="1" key="1">
    <citation type="submission" date="2014-11" db="EMBL/GenBank/DDBJ databases">
        <authorList>
            <person name="Amaro Gonzalez C."/>
        </authorList>
    </citation>
    <scope>NUCLEOTIDE SEQUENCE</scope>
</reference>